<keyword evidence="1" id="KW-0732">Signal</keyword>
<reference evidence="4" key="1">
    <citation type="submission" date="2016-11" db="EMBL/GenBank/DDBJ databases">
        <authorList>
            <person name="Varghese N."/>
            <person name="Submissions S."/>
        </authorList>
    </citation>
    <scope>NUCLEOTIDE SEQUENCE [LARGE SCALE GENOMIC DNA]</scope>
    <source>
        <strain evidence="4">DSM 16219</strain>
    </source>
</reference>
<feature type="domain" description="Chalcone isomerase" evidence="2">
    <location>
        <begin position="26"/>
        <end position="192"/>
    </location>
</feature>
<sequence>MKKVRQLSSFIFILCLLCALTAPAFAKDFHGWPLPDKMPADESTDLVLNGAGFRTKFLLKIYVGALYLTHKETDANKIINADEYMGVRMHFTFRKVGHDTLVEILNTGFDKATNGDTSGIQSQIDHLFALLPQEFCKNDIVDLLYVPGRGIVTHINGKYAGECPGLDFKQAVFAIWLGDEPVTEKLKAEMLGIETS</sequence>
<dbReference type="InterPro" id="IPR016088">
    <property type="entry name" value="Chalcone_isomerase_3-sand"/>
</dbReference>
<protein>
    <submittedName>
        <fullName evidence="3">Chalcone isomerase-like</fullName>
    </submittedName>
</protein>
<dbReference type="InterPro" id="IPR016087">
    <property type="entry name" value="Chalcone_isomerase"/>
</dbReference>
<dbReference type="Proteomes" id="UP000183994">
    <property type="component" value="Unassembled WGS sequence"/>
</dbReference>
<evidence type="ECO:0000259" key="2">
    <source>
        <dbReference type="Pfam" id="PF16036"/>
    </source>
</evidence>
<dbReference type="InterPro" id="IPR036298">
    <property type="entry name" value="Chalcone_isomerase_sf"/>
</dbReference>
<accession>A0A1M6RKK3</accession>
<gene>
    <name evidence="3" type="ORF">SAMN02745216_03285</name>
</gene>
<feature type="chain" id="PRO_5013359696" evidence="1">
    <location>
        <begin position="27"/>
        <end position="196"/>
    </location>
</feature>
<dbReference type="EMBL" id="FQZU01000022">
    <property type="protein sequence ID" value="SHK32966.1"/>
    <property type="molecule type" value="Genomic_DNA"/>
</dbReference>
<keyword evidence="3" id="KW-0413">Isomerase</keyword>
<name>A0A1M6RKK3_9BACT</name>
<dbReference type="RefSeq" id="WP_083611087.1">
    <property type="nucleotide sequence ID" value="NZ_FQZU01000022.1"/>
</dbReference>
<dbReference type="STRING" id="1121393.SAMN02745216_03285"/>
<dbReference type="Pfam" id="PF16036">
    <property type="entry name" value="Chalcone_3"/>
    <property type="match status" value="1"/>
</dbReference>
<evidence type="ECO:0000256" key="1">
    <source>
        <dbReference type="SAM" id="SignalP"/>
    </source>
</evidence>
<dbReference type="OrthoDB" id="9795336at2"/>
<proteinExistence type="predicted"/>
<evidence type="ECO:0000313" key="4">
    <source>
        <dbReference type="Proteomes" id="UP000183994"/>
    </source>
</evidence>
<dbReference type="Gene3D" id="3.50.70.10">
    <property type="match status" value="1"/>
</dbReference>
<evidence type="ECO:0000313" key="3">
    <source>
        <dbReference type="EMBL" id="SHK32966.1"/>
    </source>
</evidence>
<dbReference type="AlphaFoldDB" id="A0A1M6RKK3"/>
<feature type="signal peptide" evidence="1">
    <location>
        <begin position="1"/>
        <end position="26"/>
    </location>
</feature>
<dbReference type="GO" id="GO:0016872">
    <property type="term" value="F:intramolecular lyase activity"/>
    <property type="evidence" value="ECO:0007669"/>
    <property type="project" value="InterPro"/>
</dbReference>
<keyword evidence="4" id="KW-1185">Reference proteome</keyword>
<dbReference type="SUPFAM" id="SSF54626">
    <property type="entry name" value="Chalcone isomerase"/>
    <property type="match status" value="1"/>
</dbReference>
<organism evidence="3 4">
    <name type="scientific">Desulfatibacillum alkenivorans DSM 16219</name>
    <dbReference type="NCBI Taxonomy" id="1121393"/>
    <lineage>
        <taxon>Bacteria</taxon>
        <taxon>Pseudomonadati</taxon>
        <taxon>Thermodesulfobacteriota</taxon>
        <taxon>Desulfobacteria</taxon>
        <taxon>Desulfobacterales</taxon>
        <taxon>Desulfatibacillaceae</taxon>
        <taxon>Desulfatibacillum</taxon>
    </lineage>
</organism>